<dbReference type="Proteomes" id="UP000634308">
    <property type="component" value="Unassembled WGS sequence"/>
</dbReference>
<keyword evidence="4" id="KW-1185">Reference proteome</keyword>
<dbReference type="Pfam" id="PF01323">
    <property type="entry name" value="DSBA"/>
    <property type="match status" value="1"/>
</dbReference>
<dbReference type="PANTHER" id="PTHR13887">
    <property type="entry name" value="GLUTATHIONE S-TRANSFERASE KAPPA"/>
    <property type="match status" value="1"/>
</dbReference>
<sequence>MPGMTDTQTTGSQTTDTQTAGSQTTDVFIDFLCPYAWRGVELAAALRAEGEAFTLRHFSLVQGNHADNAGQATPVWWLTDQPAHEGSEYQQGSLAAFLAAQAAARQGEDAAWAFALALFRARHEHGQPLTADTIQAAAVQAALDPERFAADLSDDAGLRAALRSDLQDAAEIGVFGTPTFVLPTGEAAYYRFENLTRDPAQARAWWDLYVTVLRDGAGVATIKRARNRPARRA</sequence>
<dbReference type="EMBL" id="BMQM01000046">
    <property type="protein sequence ID" value="GGR74009.1"/>
    <property type="molecule type" value="Genomic_DNA"/>
</dbReference>
<proteinExistence type="predicted"/>
<dbReference type="InterPro" id="IPR001853">
    <property type="entry name" value="DSBA-like_thioredoxin_dom"/>
</dbReference>
<feature type="region of interest" description="Disordered" evidence="1">
    <location>
        <begin position="1"/>
        <end position="20"/>
    </location>
</feature>
<dbReference type="InterPro" id="IPR036249">
    <property type="entry name" value="Thioredoxin-like_sf"/>
</dbReference>
<organism evidence="3 4">
    <name type="scientific">Deinococcus seoulensis</name>
    <dbReference type="NCBI Taxonomy" id="1837379"/>
    <lineage>
        <taxon>Bacteria</taxon>
        <taxon>Thermotogati</taxon>
        <taxon>Deinococcota</taxon>
        <taxon>Deinococci</taxon>
        <taxon>Deinococcales</taxon>
        <taxon>Deinococcaceae</taxon>
        <taxon>Deinococcus</taxon>
    </lineage>
</organism>
<gene>
    <name evidence="3" type="ORF">GCM10008959_39110</name>
</gene>
<evidence type="ECO:0000313" key="3">
    <source>
        <dbReference type="EMBL" id="GGR74009.1"/>
    </source>
</evidence>
<name>A0ABQ2RWD3_9DEIO</name>
<protein>
    <recommendedName>
        <fullName evidence="2">DSBA-like thioredoxin domain-containing protein</fullName>
    </recommendedName>
</protein>
<feature type="domain" description="DSBA-like thioredoxin" evidence="2">
    <location>
        <begin position="26"/>
        <end position="185"/>
    </location>
</feature>
<dbReference type="CDD" id="cd02972">
    <property type="entry name" value="DsbA_family"/>
    <property type="match status" value="1"/>
</dbReference>
<evidence type="ECO:0000313" key="4">
    <source>
        <dbReference type="Proteomes" id="UP000634308"/>
    </source>
</evidence>
<evidence type="ECO:0000256" key="1">
    <source>
        <dbReference type="SAM" id="MobiDB-lite"/>
    </source>
</evidence>
<accession>A0ABQ2RWD3</accession>
<dbReference type="PANTHER" id="PTHR13887:SF41">
    <property type="entry name" value="THIOREDOXIN SUPERFAMILY PROTEIN"/>
    <property type="match status" value="1"/>
</dbReference>
<dbReference type="SUPFAM" id="SSF52833">
    <property type="entry name" value="Thioredoxin-like"/>
    <property type="match status" value="1"/>
</dbReference>
<reference evidence="4" key="1">
    <citation type="journal article" date="2019" name="Int. J. Syst. Evol. Microbiol.">
        <title>The Global Catalogue of Microorganisms (GCM) 10K type strain sequencing project: providing services to taxonomists for standard genome sequencing and annotation.</title>
        <authorList>
            <consortium name="The Broad Institute Genomics Platform"/>
            <consortium name="The Broad Institute Genome Sequencing Center for Infectious Disease"/>
            <person name="Wu L."/>
            <person name="Ma J."/>
        </authorList>
    </citation>
    <scope>NUCLEOTIDE SEQUENCE [LARGE SCALE GENOMIC DNA]</scope>
    <source>
        <strain evidence="4">JCM 31404</strain>
    </source>
</reference>
<comment type="caution">
    <text evidence="3">The sequence shown here is derived from an EMBL/GenBank/DDBJ whole genome shotgun (WGS) entry which is preliminary data.</text>
</comment>
<dbReference type="Gene3D" id="3.40.30.10">
    <property type="entry name" value="Glutaredoxin"/>
    <property type="match status" value="1"/>
</dbReference>
<evidence type="ECO:0000259" key="2">
    <source>
        <dbReference type="Pfam" id="PF01323"/>
    </source>
</evidence>